<name>A0A8X6GJV9_TRICU</name>
<evidence type="ECO:0000259" key="7">
    <source>
        <dbReference type="PROSITE" id="PS51185"/>
    </source>
</evidence>
<accession>A0A8X6GJV9</accession>
<dbReference type="Pfam" id="PF19303">
    <property type="entry name" value="Anticodon_3"/>
    <property type="match status" value="1"/>
</dbReference>
<feature type="compositionally biased region" description="Polar residues" evidence="6">
    <location>
        <begin position="162"/>
        <end position="171"/>
    </location>
</feature>
<dbReference type="InterPro" id="IPR023458">
    <property type="entry name" value="Met-tRNA_ligase_1"/>
</dbReference>
<keyword evidence="3" id="KW-0067">ATP-binding</keyword>
<evidence type="ECO:0000256" key="1">
    <source>
        <dbReference type="ARBA" id="ARBA00022598"/>
    </source>
</evidence>
<evidence type="ECO:0000256" key="2">
    <source>
        <dbReference type="ARBA" id="ARBA00022741"/>
    </source>
</evidence>
<evidence type="ECO:0000256" key="5">
    <source>
        <dbReference type="ARBA" id="ARBA00023146"/>
    </source>
</evidence>
<keyword evidence="4" id="KW-0648">Protein biosynthesis</keyword>
<evidence type="ECO:0000256" key="6">
    <source>
        <dbReference type="SAM" id="MobiDB-lite"/>
    </source>
</evidence>
<dbReference type="CDD" id="cd01200">
    <property type="entry name" value="WHEPGMRS_RNA"/>
    <property type="match status" value="1"/>
</dbReference>
<dbReference type="SUPFAM" id="SSF47323">
    <property type="entry name" value="Anticodon-binding domain of a subclass of class I aminoacyl-tRNA synthetases"/>
    <property type="match status" value="1"/>
</dbReference>
<dbReference type="EMBL" id="BMAO01015831">
    <property type="protein sequence ID" value="GFR04574.1"/>
    <property type="molecule type" value="Genomic_DNA"/>
</dbReference>
<evidence type="ECO:0000256" key="3">
    <source>
        <dbReference type="ARBA" id="ARBA00022840"/>
    </source>
</evidence>
<gene>
    <name evidence="8" type="primary">MARS1</name>
    <name evidence="8" type="ORF">TNCT_309421</name>
</gene>
<dbReference type="GO" id="GO:0005524">
    <property type="term" value="F:ATP binding"/>
    <property type="evidence" value="ECO:0007669"/>
    <property type="project" value="UniProtKB-KW"/>
</dbReference>
<dbReference type="InterPro" id="IPR009068">
    <property type="entry name" value="uS15_NS1_RNA-bd_sf"/>
</dbReference>
<keyword evidence="9" id="KW-1185">Reference proteome</keyword>
<dbReference type="SMART" id="SM00991">
    <property type="entry name" value="WHEP-TRS"/>
    <property type="match status" value="1"/>
</dbReference>
<keyword evidence="2" id="KW-0547">Nucleotide-binding</keyword>
<dbReference type="PANTHER" id="PTHR45765:SF1">
    <property type="entry name" value="METHIONINE--TRNA LIGASE, CYTOPLASMIC"/>
    <property type="match status" value="1"/>
</dbReference>
<organism evidence="8 9">
    <name type="scientific">Trichonephila clavata</name>
    <name type="common">Joro spider</name>
    <name type="synonym">Nephila clavata</name>
    <dbReference type="NCBI Taxonomy" id="2740835"/>
    <lineage>
        <taxon>Eukaryota</taxon>
        <taxon>Metazoa</taxon>
        <taxon>Ecdysozoa</taxon>
        <taxon>Arthropoda</taxon>
        <taxon>Chelicerata</taxon>
        <taxon>Arachnida</taxon>
        <taxon>Araneae</taxon>
        <taxon>Araneomorphae</taxon>
        <taxon>Entelegynae</taxon>
        <taxon>Araneoidea</taxon>
        <taxon>Nephilidae</taxon>
        <taxon>Trichonephila</taxon>
    </lineage>
</organism>
<dbReference type="Proteomes" id="UP000887116">
    <property type="component" value="Unassembled WGS sequence"/>
</dbReference>
<feature type="compositionally biased region" description="Basic and acidic residues" evidence="6">
    <location>
        <begin position="172"/>
        <end position="183"/>
    </location>
</feature>
<evidence type="ECO:0000313" key="8">
    <source>
        <dbReference type="EMBL" id="GFR04574.1"/>
    </source>
</evidence>
<feature type="region of interest" description="Disordered" evidence="6">
    <location>
        <begin position="153"/>
        <end position="183"/>
    </location>
</feature>
<keyword evidence="5" id="KW-0030">Aminoacyl-tRNA synthetase</keyword>
<dbReference type="Gene3D" id="1.10.730.10">
    <property type="entry name" value="Isoleucyl-tRNA Synthetase, Domain 1"/>
    <property type="match status" value="1"/>
</dbReference>
<proteinExistence type="predicted"/>
<dbReference type="SUPFAM" id="SSF47060">
    <property type="entry name" value="S15/NS1 RNA-binding domain"/>
    <property type="match status" value="1"/>
</dbReference>
<dbReference type="PROSITE" id="PS51185">
    <property type="entry name" value="WHEP_TRS_2"/>
    <property type="match status" value="1"/>
</dbReference>
<evidence type="ECO:0000313" key="9">
    <source>
        <dbReference type="Proteomes" id="UP000887116"/>
    </source>
</evidence>
<dbReference type="GO" id="GO:0005829">
    <property type="term" value="C:cytosol"/>
    <property type="evidence" value="ECO:0007669"/>
    <property type="project" value="TreeGrafter"/>
</dbReference>
<dbReference type="InterPro" id="IPR000738">
    <property type="entry name" value="WHEP-TRS_dom"/>
</dbReference>
<keyword evidence="1 8" id="KW-0436">Ligase</keyword>
<dbReference type="GO" id="GO:0017101">
    <property type="term" value="C:aminoacyl-tRNA synthetase multienzyme complex"/>
    <property type="evidence" value="ECO:0007669"/>
    <property type="project" value="TreeGrafter"/>
</dbReference>
<dbReference type="Gene3D" id="1.10.287.10">
    <property type="entry name" value="S15/NS1, RNA-binding"/>
    <property type="match status" value="1"/>
</dbReference>
<dbReference type="CDD" id="cd07957">
    <property type="entry name" value="Anticodon_Ia_Met"/>
    <property type="match status" value="1"/>
</dbReference>
<reference evidence="8" key="1">
    <citation type="submission" date="2020-07" db="EMBL/GenBank/DDBJ databases">
        <title>Multicomponent nature underlies the extraordinary mechanical properties of spider dragline silk.</title>
        <authorList>
            <person name="Kono N."/>
            <person name="Nakamura H."/>
            <person name="Mori M."/>
            <person name="Yoshida Y."/>
            <person name="Ohtoshi R."/>
            <person name="Malay A.D."/>
            <person name="Moran D.A.P."/>
            <person name="Tomita M."/>
            <person name="Numata K."/>
            <person name="Arakawa K."/>
        </authorList>
    </citation>
    <scope>NUCLEOTIDE SEQUENCE</scope>
</reference>
<dbReference type="InterPro" id="IPR009080">
    <property type="entry name" value="tRNAsynth_Ia_anticodon-bd"/>
</dbReference>
<dbReference type="PANTHER" id="PTHR45765">
    <property type="entry name" value="METHIONINE--TRNA LIGASE"/>
    <property type="match status" value="1"/>
</dbReference>
<dbReference type="Pfam" id="PF00458">
    <property type="entry name" value="WHEP-TRS"/>
    <property type="match status" value="1"/>
</dbReference>
<protein>
    <submittedName>
        <fullName evidence="8">Methionine--tRNA ligase, cytoplasmic</fullName>
    </submittedName>
</protein>
<evidence type="ECO:0000256" key="4">
    <source>
        <dbReference type="ARBA" id="ARBA00022917"/>
    </source>
</evidence>
<sequence>MLKINSELLNNLGNFINRGLTFISNNFEGCIPEMLLEDGDKKLIAEVDYELKNYIQCMEKTRLRDAIKYLLNISRIGNQYIQSNKPWELVKASASEKLRAGTFNLILNLFIIFLVDNFVCLLPSGHKIGKPGPLFKKIEQEVINELKAKYAGRQTPEKESGSAKSLVTEQGSKVRDLKSNKASKAEIDKEVAVLLELKKRLMIAKGENPDQIQGKSKNKKKR</sequence>
<dbReference type="OrthoDB" id="5844513at2759"/>
<dbReference type="GO" id="GO:0006431">
    <property type="term" value="P:methionyl-tRNA aminoacylation"/>
    <property type="evidence" value="ECO:0007669"/>
    <property type="project" value="TreeGrafter"/>
</dbReference>
<dbReference type="AlphaFoldDB" id="A0A8X6GJV9"/>
<comment type="caution">
    <text evidence="8">The sequence shown here is derived from an EMBL/GenBank/DDBJ whole genome shotgun (WGS) entry which is preliminary data.</text>
</comment>
<dbReference type="InterPro" id="IPR041872">
    <property type="entry name" value="Anticodon_Met"/>
</dbReference>
<dbReference type="GO" id="GO:0004825">
    <property type="term" value="F:methionine-tRNA ligase activity"/>
    <property type="evidence" value="ECO:0007669"/>
    <property type="project" value="InterPro"/>
</dbReference>
<feature type="domain" description="WHEP-TRS" evidence="7">
    <location>
        <begin position="159"/>
        <end position="215"/>
    </location>
</feature>